<evidence type="ECO:0000256" key="1">
    <source>
        <dbReference type="SAM" id="MobiDB-lite"/>
    </source>
</evidence>
<keyword evidence="3" id="KW-1185">Reference proteome</keyword>
<name>A0ABN9R8A7_9DINO</name>
<gene>
    <name evidence="2" type="ORF">PCOR1329_LOCUS18538</name>
</gene>
<evidence type="ECO:0000313" key="3">
    <source>
        <dbReference type="Proteomes" id="UP001189429"/>
    </source>
</evidence>
<feature type="non-terminal residue" evidence="2">
    <location>
        <position position="1"/>
    </location>
</feature>
<proteinExistence type="predicted"/>
<evidence type="ECO:0000313" key="2">
    <source>
        <dbReference type="EMBL" id="CAK0815119.1"/>
    </source>
</evidence>
<sequence length="615" mass="66364">EFSLPEGNHKGDYDACMKCGARWERAPHFGNAVKVEPGSTAVKMEFPVEVEVPACPVHGAPMERAHDRYEKKHVHLCTVQACEETKEITLEGFDKMNVSLYFGRLDDNDETDVVIIVAPVNVNSFANGDLFGDQIGSGYMGRFADRVDYITEDREDDASDSVDIFRVRSGAITSVLSDDDGHAVIPKGLLPRGLESYPGMALTSRRSTADLVPRNTVSDMGSNLEVIDQEQPLIIIHSPPCKVRSRIRDLSNYKRDQGLADADGIGWINADMREFNLRVDGGKLNRKPTSILSNSIEVKLPAYIDQADDTEIEPMDTNRLRGLIQARKTNHNDGGDPAEEEEATGEQLAALAFRVQSGATPCVDMGIWRPRGARVARAFKFNAHAPQPGGGFQQRECSGPASLQELAAFLAGLLLGEASGARLDRHKEKVSPRCWFIAALADMHMRSEHLERIPRGPGHGEDENFRGKEFDEEALWHATHAQSLASATDDGTGPLREVARGSKRAAQREEAAGGPTQGRSKRGGGAELTPRAVGPAAGAGGGGRPPWQNWGGGRGGGGKGGGEGAGGGVTGAGKGAEARASNGQYFWTTEGAQICWDWNWAPSGRSEPCPMRRAH</sequence>
<feature type="region of interest" description="Disordered" evidence="1">
    <location>
        <begin position="484"/>
        <end position="577"/>
    </location>
</feature>
<dbReference type="Proteomes" id="UP001189429">
    <property type="component" value="Unassembled WGS sequence"/>
</dbReference>
<accession>A0ABN9R8A7</accession>
<feature type="compositionally biased region" description="Gly residues" evidence="1">
    <location>
        <begin position="537"/>
        <end position="574"/>
    </location>
</feature>
<comment type="caution">
    <text evidence="2">The sequence shown here is derived from an EMBL/GenBank/DDBJ whole genome shotgun (WGS) entry which is preliminary data.</text>
</comment>
<feature type="non-terminal residue" evidence="2">
    <location>
        <position position="615"/>
    </location>
</feature>
<dbReference type="EMBL" id="CAUYUJ010005836">
    <property type="protein sequence ID" value="CAK0815119.1"/>
    <property type="molecule type" value="Genomic_DNA"/>
</dbReference>
<protein>
    <submittedName>
        <fullName evidence="2">Uncharacterized protein</fullName>
    </submittedName>
</protein>
<organism evidence="2 3">
    <name type="scientific">Prorocentrum cordatum</name>
    <dbReference type="NCBI Taxonomy" id="2364126"/>
    <lineage>
        <taxon>Eukaryota</taxon>
        <taxon>Sar</taxon>
        <taxon>Alveolata</taxon>
        <taxon>Dinophyceae</taxon>
        <taxon>Prorocentrales</taxon>
        <taxon>Prorocentraceae</taxon>
        <taxon>Prorocentrum</taxon>
    </lineage>
</organism>
<reference evidence="2" key="1">
    <citation type="submission" date="2023-10" db="EMBL/GenBank/DDBJ databases">
        <authorList>
            <person name="Chen Y."/>
            <person name="Shah S."/>
            <person name="Dougan E. K."/>
            <person name="Thang M."/>
            <person name="Chan C."/>
        </authorList>
    </citation>
    <scope>NUCLEOTIDE SEQUENCE [LARGE SCALE GENOMIC DNA]</scope>
</reference>